<proteinExistence type="predicted"/>
<dbReference type="InterPro" id="IPR000073">
    <property type="entry name" value="AB_hydrolase_1"/>
</dbReference>
<evidence type="ECO:0000313" key="3">
    <source>
        <dbReference type="Proteomes" id="UP000028980"/>
    </source>
</evidence>
<dbReference type="Pfam" id="PF00561">
    <property type="entry name" value="Abhydrolase_1"/>
    <property type="match status" value="1"/>
</dbReference>
<evidence type="ECO:0000259" key="1">
    <source>
        <dbReference type="Pfam" id="PF00561"/>
    </source>
</evidence>
<protein>
    <submittedName>
        <fullName evidence="2">Esterase/lipase/thioesterase family protein</fullName>
    </submittedName>
</protein>
<dbReference type="AlphaFoldDB" id="A0A081D7Y3"/>
<sequence length="279" mass="31830">MKIVLNNIIDRDHSKPILLDHYHVPSQTKLPVIIFAHGYKGFKDWGGAWELMGKAFANAGFCFIKFNFSHNGGTINNPLDFSDLESFGYNNYSKEVQDLNDVINWSTSSLSEIIDTTSVNILGHSRAGGITTIVASQNKIVKKLVTLASVSDYKSRFPNGEALLKWKNDGVFYVKNGRTQQEMPHYYQFFEDYIQNQEKLSIKSAALKLKIPHLIIHGASDETVMIHEGHQLHQWSKKSELVVIREANHTLGARHPWKSIYLPQHLRQAVQCCINFYKK</sequence>
<evidence type="ECO:0000313" key="2">
    <source>
        <dbReference type="EMBL" id="GAK75029.1"/>
    </source>
</evidence>
<dbReference type="InterPro" id="IPR029058">
    <property type="entry name" value="AB_hydrolase_fold"/>
</dbReference>
<dbReference type="EMBL" id="BBLG01000001">
    <property type="protein sequence ID" value="GAK75029.1"/>
    <property type="molecule type" value="Genomic_DNA"/>
</dbReference>
<name>A0A081D7Y3_NONUL</name>
<dbReference type="Proteomes" id="UP000028980">
    <property type="component" value="Unassembled WGS sequence"/>
</dbReference>
<dbReference type="SUPFAM" id="SSF53474">
    <property type="entry name" value="alpha/beta-Hydrolases"/>
    <property type="match status" value="1"/>
</dbReference>
<dbReference type="Gene3D" id="3.40.50.1820">
    <property type="entry name" value="alpha/beta hydrolase"/>
    <property type="match status" value="1"/>
</dbReference>
<feature type="domain" description="AB hydrolase-1" evidence="1">
    <location>
        <begin position="31"/>
        <end position="154"/>
    </location>
</feature>
<accession>A0A081D7Y3</accession>
<comment type="caution">
    <text evidence="2">The sequence shown here is derived from an EMBL/GenBank/DDBJ whole genome shotgun (WGS) entry which is preliminary data.</text>
</comment>
<gene>
    <name evidence="2" type="ORF">JCM19296_607</name>
</gene>
<reference evidence="2 3" key="1">
    <citation type="journal article" date="2014" name="Genome Announc.">
        <title>Draft Genome Sequences of Marine Flavobacterium Nonlabens Strains NR17, NR24, NR27, NR32, NR33, and Ara13.</title>
        <authorList>
            <person name="Nakanishi M."/>
            <person name="Meirelles P."/>
            <person name="Suzuki R."/>
            <person name="Takatani N."/>
            <person name="Mino S."/>
            <person name="Suda W."/>
            <person name="Oshima K."/>
            <person name="Hattori M."/>
            <person name="Ohkuma M."/>
            <person name="Hosokawa M."/>
            <person name="Miyashita K."/>
            <person name="Thompson F.L."/>
            <person name="Niwa A."/>
            <person name="Sawabe T."/>
            <person name="Sawabe T."/>
        </authorList>
    </citation>
    <scope>NUCLEOTIDE SEQUENCE [LARGE SCALE GENOMIC DNA]</scope>
    <source>
        <strain evidence="3">JCM19296</strain>
    </source>
</reference>
<organism evidence="2 3">
    <name type="scientific">Nonlabens ulvanivorans</name>
    <name type="common">Persicivirga ulvanivorans</name>
    <dbReference type="NCBI Taxonomy" id="906888"/>
    <lineage>
        <taxon>Bacteria</taxon>
        <taxon>Pseudomonadati</taxon>
        <taxon>Bacteroidota</taxon>
        <taxon>Flavobacteriia</taxon>
        <taxon>Flavobacteriales</taxon>
        <taxon>Flavobacteriaceae</taxon>
        <taxon>Nonlabens</taxon>
    </lineage>
</organism>